<keyword evidence="3" id="KW-1185">Reference proteome</keyword>
<proteinExistence type="predicted"/>
<reference evidence="2" key="1">
    <citation type="submission" date="2021-06" db="EMBL/GenBank/DDBJ databases">
        <title>Parelaphostrongylus tenuis whole genome reference sequence.</title>
        <authorList>
            <person name="Garwood T.J."/>
            <person name="Larsen P.A."/>
            <person name="Fountain-Jones N.M."/>
            <person name="Garbe J.R."/>
            <person name="Macchietto M.G."/>
            <person name="Kania S.A."/>
            <person name="Gerhold R.W."/>
            <person name="Richards J.E."/>
            <person name="Wolf T.M."/>
        </authorList>
    </citation>
    <scope>NUCLEOTIDE SEQUENCE</scope>
    <source>
        <strain evidence="2">MNPRO001-30</strain>
        <tissue evidence="2">Meninges</tissue>
    </source>
</reference>
<accession>A0AAD5MZX1</accession>
<name>A0AAD5MZX1_PARTN</name>
<dbReference type="SUPFAM" id="SSF101447">
    <property type="entry name" value="Formin homology 2 domain (FH2 domain)"/>
    <property type="match status" value="1"/>
</dbReference>
<dbReference type="AlphaFoldDB" id="A0AAD5MZX1"/>
<feature type="region of interest" description="Disordered" evidence="1">
    <location>
        <begin position="1"/>
        <end position="54"/>
    </location>
</feature>
<evidence type="ECO:0000313" key="3">
    <source>
        <dbReference type="Proteomes" id="UP001196413"/>
    </source>
</evidence>
<dbReference type="Proteomes" id="UP001196413">
    <property type="component" value="Unassembled WGS sequence"/>
</dbReference>
<dbReference type="EMBL" id="JAHQIW010003325">
    <property type="protein sequence ID" value="KAJ1358222.1"/>
    <property type="molecule type" value="Genomic_DNA"/>
</dbReference>
<evidence type="ECO:0000256" key="1">
    <source>
        <dbReference type="SAM" id="MobiDB-lite"/>
    </source>
</evidence>
<feature type="compositionally biased region" description="Pro residues" evidence="1">
    <location>
        <begin position="19"/>
        <end position="45"/>
    </location>
</feature>
<gene>
    <name evidence="2" type="ORF">KIN20_016585</name>
</gene>
<evidence type="ECO:0000313" key="2">
    <source>
        <dbReference type="EMBL" id="KAJ1358222.1"/>
    </source>
</evidence>
<organism evidence="2 3">
    <name type="scientific">Parelaphostrongylus tenuis</name>
    <name type="common">Meningeal worm</name>
    <dbReference type="NCBI Taxonomy" id="148309"/>
    <lineage>
        <taxon>Eukaryota</taxon>
        <taxon>Metazoa</taxon>
        <taxon>Ecdysozoa</taxon>
        <taxon>Nematoda</taxon>
        <taxon>Chromadorea</taxon>
        <taxon>Rhabditida</taxon>
        <taxon>Rhabditina</taxon>
        <taxon>Rhabditomorpha</taxon>
        <taxon>Strongyloidea</taxon>
        <taxon>Metastrongylidae</taxon>
        <taxon>Parelaphostrongylus</taxon>
    </lineage>
</organism>
<protein>
    <submittedName>
        <fullName evidence="2">Uncharacterized protein</fullName>
    </submittedName>
</protein>
<comment type="caution">
    <text evidence="2">The sequence shown here is derived from an EMBL/GenBank/DDBJ whole genome shotgun (WGS) entry which is preliminary data.</text>
</comment>
<sequence length="200" mass="22949">MKEAKPPVPSILQPRTVDAPPPIPPSLPPPPPPSSPPPPPPPSSSRPPYKKYMKREADKNNGIKFHYHKVSSVKTASSMRARDRLYWEKMASKVDQKRAKVAKDSKLFLSEDFMSEVGTVVEPIIMRYLAHRKDATEKRKDWIVKQVSKEMLKRELELPDFNFSLTEKGSKRVSKYADAFMRRKCVEEQSDLWKAYEGTP</sequence>